<sequence length="36" mass="4109">MKTGTMTQPQEGILYPRDLGLDSRCCRRWAGPQERG</sequence>
<evidence type="ECO:0000313" key="2">
    <source>
        <dbReference type="Proteomes" id="UP000324222"/>
    </source>
</evidence>
<dbReference type="AlphaFoldDB" id="A0A5B7J9U1"/>
<comment type="caution">
    <text evidence="1">The sequence shown here is derived from an EMBL/GenBank/DDBJ whole genome shotgun (WGS) entry which is preliminary data.</text>
</comment>
<organism evidence="1 2">
    <name type="scientific">Portunus trituberculatus</name>
    <name type="common">Swimming crab</name>
    <name type="synonym">Neptunus trituberculatus</name>
    <dbReference type="NCBI Taxonomy" id="210409"/>
    <lineage>
        <taxon>Eukaryota</taxon>
        <taxon>Metazoa</taxon>
        <taxon>Ecdysozoa</taxon>
        <taxon>Arthropoda</taxon>
        <taxon>Crustacea</taxon>
        <taxon>Multicrustacea</taxon>
        <taxon>Malacostraca</taxon>
        <taxon>Eumalacostraca</taxon>
        <taxon>Eucarida</taxon>
        <taxon>Decapoda</taxon>
        <taxon>Pleocyemata</taxon>
        <taxon>Brachyura</taxon>
        <taxon>Eubrachyura</taxon>
        <taxon>Portunoidea</taxon>
        <taxon>Portunidae</taxon>
        <taxon>Portuninae</taxon>
        <taxon>Portunus</taxon>
    </lineage>
</organism>
<keyword evidence="2" id="KW-1185">Reference proteome</keyword>
<dbReference type="Proteomes" id="UP000324222">
    <property type="component" value="Unassembled WGS sequence"/>
</dbReference>
<accession>A0A5B7J9U1</accession>
<evidence type="ECO:0000313" key="1">
    <source>
        <dbReference type="EMBL" id="MPC91243.1"/>
    </source>
</evidence>
<dbReference type="EMBL" id="VSRR010087090">
    <property type="protein sequence ID" value="MPC91243.1"/>
    <property type="molecule type" value="Genomic_DNA"/>
</dbReference>
<gene>
    <name evidence="1" type="ORF">E2C01_086267</name>
</gene>
<reference evidence="1 2" key="1">
    <citation type="submission" date="2019-05" db="EMBL/GenBank/DDBJ databases">
        <title>Another draft genome of Portunus trituberculatus and its Hox gene families provides insights of decapod evolution.</title>
        <authorList>
            <person name="Jeong J.-H."/>
            <person name="Song I."/>
            <person name="Kim S."/>
            <person name="Choi T."/>
            <person name="Kim D."/>
            <person name="Ryu S."/>
            <person name="Kim W."/>
        </authorList>
    </citation>
    <scope>NUCLEOTIDE SEQUENCE [LARGE SCALE GENOMIC DNA]</scope>
    <source>
        <tissue evidence="1">Muscle</tissue>
    </source>
</reference>
<protein>
    <submittedName>
        <fullName evidence="1">Uncharacterized protein</fullName>
    </submittedName>
</protein>
<proteinExistence type="predicted"/>
<name>A0A5B7J9U1_PORTR</name>